<reference evidence="1" key="3">
    <citation type="submission" date="2023-05" db="EMBL/GenBank/DDBJ databases">
        <authorList>
            <person name="Smith C.H."/>
        </authorList>
    </citation>
    <scope>NUCLEOTIDE SEQUENCE</scope>
    <source>
        <strain evidence="1">CHS0354</strain>
        <tissue evidence="1">Mantle</tissue>
    </source>
</reference>
<keyword evidence="2" id="KW-1185">Reference proteome</keyword>
<dbReference type="AlphaFoldDB" id="A0AAE0VVY9"/>
<reference evidence="1" key="1">
    <citation type="journal article" date="2021" name="Genome Biol. Evol.">
        <title>A High-Quality Reference Genome for a Parasitic Bivalve with Doubly Uniparental Inheritance (Bivalvia: Unionida).</title>
        <authorList>
            <person name="Smith C.H."/>
        </authorList>
    </citation>
    <scope>NUCLEOTIDE SEQUENCE</scope>
    <source>
        <strain evidence="1">CHS0354</strain>
    </source>
</reference>
<name>A0AAE0VVY9_9BIVA</name>
<evidence type="ECO:0000313" key="1">
    <source>
        <dbReference type="EMBL" id="KAK3592126.1"/>
    </source>
</evidence>
<sequence length="61" mass="6831">MTQNLVYTDIKESGMLEKDMEKGNEASPLAVNESVVAARLRNFRFGFLGTSFPTPSHRCHT</sequence>
<accession>A0AAE0VVY9</accession>
<protein>
    <submittedName>
        <fullName evidence="1">Uncharacterized protein</fullName>
    </submittedName>
</protein>
<proteinExistence type="predicted"/>
<evidence type="ECO:0000313" key="2">
    <source>
        <dbReference type="Proteomes" id="UP001195483"/>
    </source>
</evidence>
<comment type="caution">
    <text evidence="1">The sequence shown here is derived from an EMBL/GenBank/DDBJ whole genome shotgun (WGS) entry which is preliminary data.</text>
</comment>
<dbReference type="Proteomes" id="UP001195483">
    <property type="component" value="Unassembled WGS sequence"/>
</dbReference>
<dbReference type="EMBL" id="JAEAOA010001195">
    <property type="protein sequence ID" value="KAK3592126.1"/>
    <property type="molecule type" value="Genomic_DNA"/>
</dbReference>
<reference evidence="1" key="2">
    <citation type="journal article" date="2021" name="Genome Biol. Evol.">
        <title>Developing a high-quality reference genome for a parasitic bivalve with doubly uniparental inheritance (Bivalvia: Unionida).</title>
        <authorList>
            <person name="Smith C.H."/>
        </authorList>
    </citation>
    <scope>NUCLEOTIDE SEQUENCE</scope>
    <source>
        <strain evidence="1">CHS0354</strain>
        <tissue evidence="1">Mantle</tissue>
    </source>
</reference>
<organism evidence="1 2">
    <name type="scientific">Potamilus streckersoni</name>
    <dbReference type="NCBI Taxonomy" id="2493646"/>
    <lineage>
        <taxon>Eukaryota</taxon>
        <taxon>Metazoa</taxon>
        <taxon>Spiralia</taxon>
        <taxon>Lophotrochozoa</taxon>
        <taxon>Mollusca</taxon>
        <taxon>Bivalvia</taxon>
        <taxon>Autobranchia</taxon>
        <taxon>Heteroconchia</taxon>
        <taxon>Palaeoheterodonta</taxon>
        <taxon>Unionida</taxon>
        <taxon>Unionoidea</taxon>
        <taxon>Unionidae</taxon>
        <taxon>Ambleminae</taxon>
        <taxon>Lampsilini</taxon>
        <taxon>Potamilus</taxon>
    </lineage>
</organism>
<gene>
    <name evidence="1" type="ORF">CHS0354_019407</name>
</gene>